<keyword evidence="6" id="KW-0808">Transferase</keyword>
<dbReference type="InterPro" id="IPR005467">
    <property type="entry name" value="His_kinase_dom"/>
</dbReference>
<evidence type="ECO:0000256" key="9">
    <source>
        <dbReference type="ARBA" id="ARBA00022777"/>
    </source>
</evidence>
<keyword evidence="13 14" id="KW-0472">Membrane</keyword>
<dbReference type="Pfam" id="PF00512">
    <property type="entry name" value="HisKA"/>
    <property type="match status" value="1"/>
</dbReference>
<evidence type="ECO:0000256" key="10">
    <source>
        <dbReference type="ARBA" id="ARBA00022840"/>
    </source>
</evidence>
<feature type="transmembrane region" description="Helical" evidence="14">
    <location>
        <begin position="7"/>
        <end position="27"/>
    </location>
</feature>
<dbReference type="GO" id="GO:0071555">
    <property type="term" value="P:cell wall organization"/>
    <property type="evidence" value="ECO:0007669"/>
    <property type="project" value="InterPro"/>
</dbReference>
<comment type="subcellular location">
    <subcellularLocation>
        <location evidence="2">Cell membrane</location>
        <topology evidence="2">Multi-pass membrane protein</topology>
    </subcellularLocation>
</comment>
<dbReference type="RefSeq" id="WP_191158698.1">
    <property type="nucleotide sequence ID" value="NZ_JACXAI010000015.1"/>
</dbReference>
<dbReference type="PANTHER" id="PTHR43065:SF46">
    <property type="entry name" value="C4-DICARBOXYLATE TRANSPORT SENSOR PROTEIN DCTB"/>
    <property type="match status" value="1"/>
</dbReference>
<evidence type="ECO:0000256" key="8">
    <source>
        <dbReference type="ARBA" id="ARBA00022741"/>
    </source>
</evidence>
<evidence type="ECO:0000256" key="4">
    <source>
        <dbReference type="ARBA" id="ARBA00022475"/>
    </source>
</evidence>
<evidence type="ECO:0000256" key="1">
    <source>
        <dbReference type="ARBA" id="ARBA00000085"/>
    </source>
</evidence>
<keyword evidence="5" id="KW-0597">Phosphoprotein</keyword>
<organism evidence="16 17">
    <name type="scientific">Metabacillus arenae</name>
    <dbReference type="NCBI Taxonomy" id="2771434"/>
    <lineage>
        <taxon>Bacteria</taxon>
        <taxon>Bacillati</taxon>
        <taxon>Bacillota</taxon>
        <taxon>Bacilli</taxon>
        <taxon>Bacillales</taxon>
        <taxon>Bacillaceae</taxon>
        <taxon>Metabacillus</taxon>
    </lineage>
</organism>
<dbReference type="EC" id="2.7.13.3" evidence="3"/>
<dbReference type="EMBL" id="JACXAI010000015">
    <property type="protein sequence ID" value="MBD1381105.1"/>
    <property type="molecule type" value="Genomic_DNA"/>
</dbReference>
<comment type="caution">
    <text evidence="16">The sequence shown here is derived from an EMBL/GenBank/DDBJ whole genome shotgun (WGS) entry which is preliminary data.</text>
</comment>
<keyword evidence="10" id="KW-0067">ATP-binding</keyword>
<feature type="transmembrane region" description="Helical" evidence="14">
    <location>
        <begin position="39"/>
        <end position="59"/>
    </location>
</feature>
<dbReference type="InterPro" id="IPR003594">
    <property type="entry name" value="HATPase_dom"/>
</dbReference>
<keyword evidence="7 14" id="KW-0812">Transmembrane</keyword>
<evidence type="ECO:0000256" key="7">
    <source>
        <dbReference type="ARBA" id="ARBA00022692"/>
    </source>
</evidence>
<feature type="transmembrane region" description="Helical" evidence="14">
    <location>
        <begin position="161"/>
        <end position="186"/>
    </location>
</feature>
<keyword evidence="12" id="KW-0902">Two-component regulatory system</keyword>
<proteinExistence type="predicted"/>
<keyword evidence="17" id="KW-1185">Reference proteome</keyword>
<dbReference type="InterPro" id="IPR036890">
    <property type="entry name" value="HATPase_C_sf"/>
</dbReference>
<dbReference type="SUPFAM" id="SSF55874">
    <property type="entry name" value="ATPase domain of HSP90 chaperone/DNA topoisomerase II/histidine kinase"/>
    <property type="match status" value="1"/>
</dbReference>
<dbReference type="InterPro" id="IPR036097">
    <property type="entry name" value="HisK_dim/P_sf"/>
</dbReference>
<dbReference type="GO" id="GO:0005524">
    <property type="term" value="F:ATP binding"/>
    <property type="evidence" value="ECO:0007669"/>
    <property type="project" value="UniProtKB-KW"/>
</dbReference>
<evidence type="ECO:0000259" key="15">
    <source>
        <dbReference type="PROSITE" id="PS50109"/>
    </source>
</evidence>
<evidence type="ECO:0000256" key="3">
    <source>
        <dbReference type="ARBA" id="ARBA00012438"/>
    </source>
</evidence>
<evidence type="ECO:0000256" key="6">
    <source>
        <dbReference type="ARBA" id="ARBA00022679"/>
    </source>
</evidence>
<evidence type="ECO:0000256" key="12">
    <source>
        <dbReference type="ARBA" id="ARBA00023012"/>
    </source>
</evidence>
<name>A0A926NHX1_9BACI</name>
<dbReference type="InterPro" id="IPR003661">
    <property type="entry name" value="HisK_dim/P_dom"/>
</dbReference>
<keyword evidence="8" id="KW-0547">Nucleotide-binding</keyword>
<evidence type="ECO:0000313" key="16">
    <source>
        <dbReference type="EMBL" id="MBD1381105.1"/>
    </source>
</evidence>
<feature type="domain" description="Histidine kinase" evidence="15">
    <location>
        <begin position="210"/>
        <end position="417"/>
    </location>
</feature>
<sequence length="418" mass="47516">MLFSPEFLCNMLLALSPLLLVQFLYLYQEVNKESQVRDWVMSLVPAAAIILTMFFPISIEEEFFFDLRRVPYILGILYSGYSMNIFLFFLTVLVRIAMGGDGIIVTVISFGLLSLITPFFSKRYLKGSIKEKIAIVSLVMTASVFFSMIHIEFFYTSPYSMLFWTELLIMNLIVIILATVLFEIFLKNFQILKRVLKAEKLEVVSHLAASISHEVRNPLTSIKGFLQLMSDKSLSQEKREEYVKISLQELDRATQIINDYLTFAKPVSEDTDRINVHMEIQNCINVLTPLANMANVQFRINFLYEDIHVIGEKSKLKQCMINTIKNGIEACENSGIIEIQTEIISDQVNIKISDNGKGMTKDQVERLGEPYFSTKTTGTGLGMMVTCSIIKAMKGKIQFHSEVGVGTEVLMSLPTEKK</sequence>
<feature type="transmembrane region" description="Helical" evidence="14">
    <location>
        <begin position="103"/>
        <end position="121"/>
    </location>
</feature>
<accession>A0A926NHX1</accession>
<comment type="catalytic activity">
    <reaction evidence="1">
        <text>ATP + protein L-histidine = ADP + protein N-phospho-L-histidine.</text>
        <dbReference type="EC" id="2.7.13.3"/>
    </reaction>
</comment>
<evidence type="ECO:0000256" key="13">
    <source>
        <dbReference type="ARBA" id="ARBA00023136"/>
    </source>
</evidence>
<evidence type="ECO:0000256" key="2">
    <source>
        <dbReference type="ARBA" id="ARBA00004651"/>
    </source>
</evidence>
<dbReference type="SMART" id="SM00387">
    <property type="entry name" value="HATPase_c"/>
    <property type="match status" value="1"/>
</dbReference>
<dbReference type="CDD" id="cd00082">
    <property type="entry name" value="HisKA"/>
    <property type="match status" value="1"/>
</dbReference>
<dbReference type="InterPro" id="IPR004358">
    <property type="entry name" value="Sig_transdc_His_kin-like_C"/>
</dbReference>
<dbReference type="PROSITE" id="PS50109">
    <property type="entry name" value="HIS_KIN"/>
    <property type="match status" value="1"/>
</dbReference>
<dbReference type="Gene3D" id="3.30.565.10">
    <property type="entry name" value="Histidine kinase-like ATPase, C-terminal domain"/>
    <property type="match status" value="1"/>
</dbReference>
<dbReference type="SUPFAM" id="SSF47384">
    <property type="entry name" value="Homodimeric domain of signal transducing histidine kinase"/>
    <property type="match status" value="1"/>
</dbReference>
<keyword evidence="11 14" id="KW-1133">Transmembrane helix</keyword>
<keyword evidence="4" id="KW-1003">Cell membrane</keyword>
<feature type="transmembrane region" description="Helical" evidence="14">
    <location>
        <begin position="71"/>
        <end position="97"/>
    </location>
</feature>
<dbReference type="Pfam" id="PF02518">
    <property type="entry name" value="HATPase_c"/>
    <property type="match status" value="1"/>
</dbReference>
<gene>
    <name evidence="16" type="ORF">IC621_12770</name>
</gene>
<evidence type="ECO:0000256" key="5">
    <source>
        <dbReference type="ARBA" id="ARBA00022553"/>
    </source>
</evidence>
<feature type="transmembrane region" description="Helical" evidence="14">
    <location>
        <begin position="133"/>
        <end position="155"/>
    </location>
</feature>
<protein>
    <recommendedName>
        <fullName evidence="3">histidine kinase</fullName>
        <ecNumber evidence="3">2.7.13.3</ecNumber>
    </recommendedName>
</protein>
<dbReference type="Pfam" id="PF07694">
    <property type="entry name" value="5TM-5TMR_LYT"/>
    <property type="match status" value="1"/>
</dbReference>
<dbReference type="PRINTS" id="PR00344">
    <property type="entry name" value="BCTRLSENSOR"/>
</dbReference>
<dbReference type="GO" id="GO:0005886">
    <property type="term" value="C:plasma membrane"/>
    <property type="evidence" value="ECO:0007669"/>
    <property type="project" value="UniProtKB-SubCell"/>
</dbReference>
<dbReference type="SMART" id="SM00388">
    <property type="entry name" value="HisKA"/>
    <property type="match status" value="1"/>
</dbReference>
<evidence type="ECO:0000256" key="14">
    <source>
        <dbReference type="SAM" id="Phobius"/>
    </source>
</evidence>
<dbReference type="InterPro" id="IPR011620">
    <property type="entry name" value="Sig_transdc_His_kinase_LytS_TM"/>
</dbReference>
<keyword evidence="9 16" id="KW-0418">Kinase</keyword>
<reference evidence="16" key="1">
    <citation type="submission" date="2020-09" db="EMBL/GenBank/DDBJ databases">
        <title>A novel bacterium of genus Bacillus, isolated from South China Sea.</title>
        <authorList>
            <person name="Huang H."/>
            <person name="Mo K."/>
            <person name="Hu Y."/>
        </authorList>
    </citation>
    <scope>NUCLEOTIDE SEQUENCE</scope>
    <source>
        <strain evidence="16">IB182487</strain>
    </source>
</reference>
<evidence type="ECO:0000256" key="11">
    <source>
        <dbReference type="ARBA" id="ARBA00022989"/>
    </source>
</evidence>
<dbReference type="Gene3D" id="1.10.287.130">
    <property type="match status" value="1"/>
</dbReference>
<evidence type="ECO:0000313" key="17">
    <source>
        <dbReference type="Proteomes" id="UP000626844"/>
    </source>
</evidence>
<dbReference type="AlphaFoldDB" id="A0A926NHX1"/>
<dbReference type="PANTHER" id="PTHR43065">
    <property type="entry name" value="SENSOR HISTIDINE KINASE"/>
    <property type="match status" value="1"/>
</dbReference>
<dbReference type="Proteomes" id="UP000626844">
    <property type="component" value="Unassembled WGS sequence"/>
</dbReference>
<dbReference type="GO" id="GO:0000155">
    <property type="term" value="F:phosphorelay sensor kinase activity"/>
    <property type="evidence" value="ECO:0007669"/>
    <property type="project" value="InterPro"/>
</dbReference>